<evidence type="ECO:0000256" key="1">
    <source>
        <dbReference type="SAM" id="SignalP"/>
    </source>
</evidence>
<organism evidence="2 3">
    <name type="scientific">Streptomyces zhihengii</name>
    <dbReference type="NCBI Taxonomy" id="1818004"/>
    <lineage>
        <taxon>Bacteria</taxon>
        <taxon>Bacillati</taxon>
        <taxon>Actinomycetota</taxon>
        <taxon>Actinomycetes</taxon>
        <taxon>Kitasatosporales</taxon>
        <taxon>Streptomycetaceae</taxon>
        <taxon>Streptomyces</taxon>
    </lineage>
</organism>
<feature type="chain" id="PRO_5047171936" description="Secreted protein" evidence="1">
    <location>
        <begin position="30"/>
        <end position="104"/>
    </location>
</feature>
<feature type="signal peptide" evidence="1">
    <location>
        <begin position="1"/>
        <end position="29"/>
    </location>
</feature>
<reference evidence="2 3" key="1">
    <citation type="journal article" date="2016" name="Arch. Microbiol.">
        <title>Streptomyces zhihengii sp. nov., isolated from rhizospheric soil of Psammosilene tunicoides.</title>
        <authorList>
            <person name="Huang M.J."/>
            <person name="Fei J.J."/>
            <person name="Salam N."/>
            <person name="Kim C.J."/>
            <person name="Hozzein W.N."/>
            <person name="Xiao M."/>
            <person name="Huang H.Q."/>
            <person name="Li W.J."/>
        </authorList>
    </citation>
    <scope>NUCLEOTIDE SEQUENCE [LARGE SCALE GENOMIC DNA]</scope>
    <source>
        <strain evidence="2 3">YIM T102</strain>
    </source>
</reference>
<proteinExistence type="predicted"/>
<dbReference type="Proteomes" id="UP000664109">
    <property type="component" value="Unassembled WGS sequence"/>
</dbReference>
<name>A0ABS2V310_9ACTN</name>
<keyword evidence="1" id="KW-0732">Signal</keyword>
<dbReference type="RefSeq" id="WP_205378025.1">
    <property type="nucleotide sequence ID" value="NZ_JAFEJA010000002.1"/>
</dbReference>
<evidence type="ECO:0000313" key="2">
    <source>
        <dbReference type="EMBL" id="MBM9623968.1"/>
    </source>
</evidence>
<protein>
    <recommendedName>
        <fullName evidence="4">Secreted protein</fullName>
    </recommendedName>
</protein>
<dbReference type="EMBL" id="JAFEJA010000002">
    <property type="protein sequence ID" value="MBM9623968.1"/>
    <property type="molecule type" value="Genomic_DNA"/>
</dbReference>
<evidence type="ECO:0000313" key="3">
    <source>
        <dbReference type="Proteomes" id="UP000664109"/>
    </source>
</evidence>
<accession>A0ABS2V310</accession>
<gene>
    <name evidence="2" type="ORF">JE024_35890</name>
</gene>
<keyword evidence="3" id="KW-1185">Reference proteome</keyword>
<evidence type="ECO:0008006" key="4">
    <source>
        <dbReference type="Google" id="ProtNLM"/>
    </source>
</evidence>
<sequence>MNFRRITTLLGPVAAAVLLSLAVPASAQAAEGSLTIDATTYQDPADGCLNVGGPPAPRHFIANDTDTLVLLYADADCEGRPVHVVPPGDGDFTPFESVRIGLPS</sequence>
<comment type="caution">
    <text evidence="2">The sequence shown here is derived from an EMBL/GenBank/DDBJ whole genome shotgun (WGS) entry which is preliminary data.</text>
</comment>